<keyword evidence="2" id="KW-1185">Reference proteome</keyword>
<dbReference type="Proteomes" id="UP001152321">
    <property type="component" value="Unassembled WGS sequence"/>
</dbReference>
<dbReference type="RefSeq" id="WP_277579105.1">
    <property type="nucleotide sequence ID" value="NZ_JANRMI010000004.1"/>
</dbReference>
<dbReference type="PANTHER" id="PTHR30348:SF4">
    <property type="entry name" value="DUF72 DOMAIN-CONTAINING PROTEIN"/>
    <property type="match status" value="1"/>
</dbReference>
<dbReference type="InterPro" id="IPR036520">
    <property type="entry name" value="UPF0759_sf"/>
</dbReference>
<dbReference type="SUPFAM" id="SSF117396">
    <property type="entry name" value="TM1631-like"/>
    <property type="match status" value="1"/>
</dbReference>
<proteinExistence type="predicted"/>
<name>A0ABT6DLE2_9BACT</name>
<dbReference type="InterPro" id="IPR002763">
    <property type="entry name" value="DUF72"/>
</dbReference>
<evidence type="ECO:0000313" key="1">
    <source>
        <dbReference type="EMBL" id="MDG0817633.1"/>
    </source>
</evidence>
<gene>
    <name evidence="1" type="ORF">NWE73_14730</name>
</gene>
<dbReference type="Pfam" id="PF01904">
    <property type="entry name" value="DUF72"/>
    <property type="match status" value="1"/>
</dbReference>
<organism evidence="1 2">
    <name type="scientific">Bdellovibrio svalbardensis</name>
    <dbReference type="NCBI Taxonomy" id="2972972"/>
    <lineage>
        <taxon>Bacteria</taxon>
        <taxon>Pseudomonadati</taxon>
        <taxon>Bdellovibrionota</taxon>
        <taxon>Bdellovibrionia</taxon>
        <taxon>Bdellovibrionales</taxon>
        <taxon>Pseudobdellovibrionaceae</taxon>
        <taxon>Bdellovibrio</taxon>
    </lineage>
</organism>
<dbReference type="EMBL" id="JANRMI010000004">
    <property type="protein sequence ID" value="MDG0817633.1"/>
    <property type="molecule type" value="Genomic_DNA"/>
</dbReference>
<protein>
    <submittedName>
        <fullName evidence="1">DUF72 domain-containing protein</fullName>
    </submittedName>
</protein>
<comment type="caution">
    <text evidence="1">The sequence shown here is derived from an EMBL/GenBank/DDBJ whole genome shotgun (WGS) entry which is preliminary data.</text>
</comment>
<accession>A0ABT6DLE2</accession>
<evidence type="ECO:0000313" key="2">
    <source>
        <dbReference type="Proteomes" id="UP001152321"/>
    </source>
</evidence>
<reference evidence="1" key="1">
    <citation type="submission" date="2022-08" db="EMBL/GenBank/DDBJ databases">
        <title>Novel Bdellovibrio Species Isolated from Svalbard: Designation Bdellovibrio svalbardensis.</title>
        <authorList>
            <person name="Mitchell R.J."/>
            <person name="Choi S.Y."/>
        </authorList>
    </citation>
    <scope>NUCLEOTIDE SEQUENCE</scope>
    <source>
        <strain evidence="1">PAP01</strain>
    </source>
</reference>
<dbReference type="PANTHER" id="PTHR30348">
    <property type="entry name" value="UNCHARACTERIZED PROTEIN YECE"/>
    <property type="match status" value="1"/>
</dbReference>
<sequence>METRIGISGWRYSPWRGEFYPKDLVQKDELSYASRQVSSIEINGTFYATQSPSSYKNWFQATPEDFRFSVKGPRYITHVRRLHNVRQPLANFFASGVLHLRQKLGPFLWQFSPSFRFDEERIEEFFKMLPRTFKEAALLAQTADRFEADFPEDALTSSRPLRHAMEVRHHSFENPDFIKLLRKYNIALVLADTAGKWPYMEDVTSDFMYLRLHGDEELYASGYDEPTLNWWADRIKLWRKGREPLDALDISDEAGKKAPRDVFVYFDNNIKIRAPSDAKSLMRILKA</sequence>
<dbReference type="Gene3D" id="3.20.20.410">
    <property type="entry name" value="Protein of unknown function UPF0759"/>
    <property type="match status" value="1"/>
</dbReference>